<dbReference type="PROSITE" id="PS50901">
    <property type="entry name" value="FTSK"/>
    <property type="match status" value="1"/>
</dbReference>
<dbReference type="InterPro" id="IPR002543">
    <property type="entry name" value="FtsK_dom"/>
</dbReference>
<feature type="transmembrane region" description="Helical" evidence="17">
    <location>
        <begin position="22"/>
        <end position="44"/>
    </location>
</feature>
<dbReference type="InterPro" id="IPR050206">
    <property type="entry name" value="FtsK/SpoIIIE/SftA"/>
</dbReference>
<evidence type="ECO:0000256" key="4">
    <source>
        <dbReference type="ARBA" id="ARBA00022475"/>
    </source>
</evidence>
<feature type="compositionally biased region" description="Polar residues" evidence="16">
    <location>
        <begin position="490"/>
        <end position="506"/>
    </location>
</feature>
<evidence type="ECO:0000256" key="5">
    <source>
        <dbReference type="ARBA" id="ARBA00022519"/>
    </source>
</evidence>
<feature type="compositionally biased region" description="Polar residues" evidence="16">
    <location>
        <begin position="514"/>
        <end position="530"/>
    </location>
</feature>
<dbReference type="SMART" id="SM00843">
    <property type="entry name" value="Ftsk_gamma"/>
    <property type="match status" value="1"/>
</dbReference>
<evidence type="ECO:0000256" key="9">
    <source>
        <dbReference type="ARBA" id="ARBA00022829"/>
    </source>
</evidence>
<keyword evidence="12" id="KW-0238">DNA-binding</keyword>
<dbReference type="Gene3D" id="1.10.10.10">
    <property type="entry name" value="Winged helix-like DNA-binding domain superfamily/Winged helix DNA-binding domain"/>
    <property type="match status" value="1"/>
</dbReference>
<name>A0A855FEW3_RAOOR</name>
<keyword evidence="6" id="KW-0132">Cell division</keyword>
<evidence type="ECO:0000256" key="12">
    <source>
        <dbReference type="ARBA" id="ARBA00023125"/>
    </source>
</evidence>
<dbReference type="InterPro" id="IPR036390">
    <property type="entry name" value="WH_DNA-bd_sf"/>
</dbReference>
<keyword evidence="8 15" id="KW-0547">Nucleotide-binding</keyword>
<keyword evidence="13 17" id="KW-0472">Membrane</keyword>
<dbReference type="GO" id="GO:0003677">
    <property type="term" value="F:DNA binding"/>
    <property type="evidence" value="ECO:0007669"/>
    <property type="project" value="UniProtKB-KW"/>
</dbReference>
<proteinExistence type="inferred from homology"/>
<keyword evidence="14" id="KW-0131">Cell cycle</keyword>
<feature type="compositionally biased region" description="Acidic residues" evidence="16">
    <location>
        <begin position="754"/>
        <end position="763"/>
    </location>
</feature>
<reference evidence="19 20" key="1">
    <citation type="submission" date="2017-07" db="EMBL/GenBank/DDBJ databases">
        <title>Raoultella ornithinolytica strain HH3 draft genome.</title>
        <authorList>
            <person name="Duceppe M.-O."/>
            <person name="Huang H."/>
            <person name="Phipps-Todd B."/>
        </authorList>
    </citation>
    <scope>NUCLEOTIDE SEQUENCE [LARGE SCALE GENOMIC DNA]</scope>
    <source>
        <strain evidence="19 20">HH3</strain>
    </source>
</reference>
<dbReference type="GO" id="GO:0007059">
    <property type="term" value="P:chromosome segregation"/>
    <property type="evidence" value="ECO:0007669"/>
    <property type="project" value="UniProtKB-KW"/>
</dbReference>
<evidence type="ECO:0000313" key="19">
    <source>
        <dbReference type="EMBL" id="PIK90686.1"/>
    </source>
</evidence>
<keyword evidence="11 17" id="KW-1133">Transmembrane helix</keyword>
<dbReference type="Pfam" id="PF17854">
    <property type="entry name" value="FtsK_alpha"/>
    <property type="match status" value="1"/>
</dbReference>
<feature type="compositionally biased region" description="Polar residues" evidence="16">
    <location>
        <begin position="466"/>
        <end position="482"/>
    </location>
</feature>
<dbReference type="SUPFAM" id="SSF52540">
    <property type="entry name" value="P-loop containing nucleoside triphosphate hydrolases"/>
    <property type="match status" value="1"/>
</dbReference>
<dbReference type="RefSeq" id="WP_099842979.1">
    <property type="nucleotide sequence ID" value="NZ_NKYI01000011.1"/>
</dbReference>
<evidence type="ECO:0000256" key="10">
    <source>
        <dbReference type="ARBA" id="ARBA00022840"/>
    </source>
</evidence>
<dbReference type="Pfam" id="PF13491">
    <property type="entry name" value="FtsK_4TM"/>
    <property type="match status" value="1"/>
</dbReference>
<evidence type="ECO:0000256" key="17">
    <source>
        <dbReference type="SAM" id="Phobius"/>
    </source>
</evidence>
<feature type="transmembrane region" description="Helical" evidence="17">
    <location>
        <begin position="110"/>
        <end position="131"/>
    </location>
</feature>
<feature type="compositionally biased region" description="Polar residues" evidence="16">
    <location>
        <begin position="774"/>
        <end position="788"/>
    </location>
</feature>
<dbReference type="InterPro" id="IPR027417">
    <property type="entry name" value="P-loop_NTPase"/>
</dbReference>
<sequence length="1412" mass="155355">MSQEYTEDKEVKLTKLSSGRRLLEALLILCSLFAIWLMAALLSFNPSDPSWSQTAWHEPIHNIGGIPGAWLADTLFFIFGVMAYTIPVIIIGGCWFAWRNQASDEYIDYFAVSLRLIGALALILTSCGLAAINADDIWYFASGGVIGSLLSTTLQPLLHSSGGTIALLCIWAAGLTLFTGWSWVSIAEKLGGAILSVLTFASNRTRRDDTWVDEDEYEDDEDDYDDAVKPQESRRARILRSALARRQRLAEKFSNPMGRKTDAALFSGKRMDDAEEDVQFSANGAPVAADDVLFSGSSAARPGDADDVLFSGASAARPGDFDPYDPLLNGHSIADPLAAAAAATAAPQAWAEPVAEHVPQPVYQPDPSYPQHQAYQPEQAPVQQPVYQPEPSYPQHQAYQPEQAPVQQPVYQPEPSYPQHQAYQPEQAPVQQPVYQPEPSYPQHQAYQPEQAPVQQPVYQPEPSYPQHQAYQPEQAPVQQPVYQPEPSYPQHQAYQPEQTPVQQPVYQPDPSYPQHQAYQPEQAPVQQPVYQPEPSYPQHQAYQPEQAPVQQPVYQPESPAPAVTPEAPQEEVKPQRPPMYYFEEVEEKRAREREQLAAWYQPIPEPASPVATRPVTPPPVSPVEAAAVTTLAAGVHQATSAGATAATVASTASSAAPLFSPASGGPRAQVKEGIGPKLPRPNHVRVPTRRELASYGIKLPSQRMAEERARKAELNQAYDDEPLTDEEADALEQDELARQFAATQQQRYGEVYAQDEEDDSAAEAELARQFAASQQQRYSSEQPQGATPFSPADYDFSPMKALVDDGPSEPLFTPLPETPPPVQQYQQPAQQQPAQQQPVQQYQQPVPSSPVQQPYQQPVQPAQPPQMAQQHQPAAQSYQPQQAHQGHMPQQTAPVPSQDSLIHPLLMRNGNSQPMQRPTTPLPSLDLLTPPPSEVEPVDTFALEQMARLVEARLADFRIKADVVNYSPGPVITRFELNLAPGVKAARISNLSRDLARSLSTIAVRVVEVIPGKPYVGLELPNKKRQTVYLREVLDNTKFRDNPSPLTVVLGKDIAGDPVVADLAKMPHLLVAGTTGSGKSVGVNAMILSMLYKAQPEDVRFIMIDPKMLELSVYEGIPHLLTEVVTDMKDAANALRWSVNEMERRYKLMSALGVRNLAGYNEKIAEAARMGRPIPDPYWKPGDSMDAVHPVLEKLPYIVVLVDEFADLMMTVGKKVEELIARLAQKARAAGIHLVLATQRPSVDVITGLIKANIPTRIAFTVSSKIDSRTILDQGGAESLLGMGDMLYSGPNSTMPVRVHGAFVRDQEVHAVVQDWKARGRPQYVDGITSDSESEGGSGGFDGGEELDPLFDQAVNFVTEKRKASISGVQRQFRIGYNRAARIIEQMEAQGIVSEQGHNGNREVLAPPPFE</sequence>
<dbReference type="Gene3D" id="3.40.50.300">
    <property type="entry name" value="P-loop containing nucleotide triphosphate hydrolases"/>
    <property type="match status" value="1"/>
</dbReference>
<dbReference type="GO" id="GO:0005524">
    <property type="term" value="F:ATP binding"/>
    <property type="evidence" value="ECO:0007669"/>
    <property type="project" value="UniProtKB-UniRule"/>
</dbReference>
<feature type="transmembrane region" description="Helical" evidence="17">
    <location>
        <begin position="137"/>
        <end position="158"/>
    </location>
</feature>
<protein>
    <recommendedName>
        <fullName evidence="3">DNA translocase FtsK</fullName>
    </recommendedName>
</protein>
<evidence type="ECO:0000313" key="20">
    <source>
        <dbReference type="Proteomes" id="UP000229713"/>
    </source>
</evidence>
<feature type="compositionally biased region" description="Polar residues" evidence="16">
    <location>
        <begin position="538"/>
        <end position="554"/>
    </location>
</feature>
<dbReference type="FunFam" id="3.40.50.300:FF:000209">
    <property type="entry name" value="Cell division protein FtsK"/>
    <property type="match status" value="1"/>
</dbReference>
<dbReference type="Pfam" id="PF09397">
    <property type="entry name" value="FtsK_gamma"/>
    <property type="match status" value="1"/>
</dbReference>
<feature type="compositionally biased region" description="Low complexity" evidence="16">
    <location>
        <begin position="764"/>
        <end position="773"/>
    </location>
</feature>
<dbReference type="FunFam" id="3.30.980.40:FF:000001">
    <property type="entry name" value="DNA translocase FtsK"/>
    <property type="match status" value="1"/>
</dbReference>
<evidence type="ECO:0000256" key="1">
    <source>
        <dbReference type="ARBA" id="ARBA00004429"/>
    </source>
</evidence>
<evidence type="ECO:0000256" key="2">
    <source>
        <dbReference type="ARBA" id="ARBA00006474"/>
    </source>
</evidence>
<feature type="compositionally biased region" description="Polar residues" evidence="16">
    <location>
        <begin position="889"/>
        <end position="898"/>
    </location>
</feature>
<feature type="compositionally biased region" description="Polar residues" evidence="16">
    <location>
        <begin position="370"/>
        <end position="386"/>
    </location>
</feature>
<dbReference type="EMBL" id="NKYI01000011">
    <property type="protein sequence ID" value="PIK90686.1"/>
    <property type="molecule type" value="Genomic_DNA"/>
</dbReference>
<keyword evidence="9" id="KW-0159">Chromosome partition</keyword>
<feature type="domain" description="FtsK" evidence="18">
    <location>
        <begin position="1057"/>
        <end position="1270"/>
    </location>
</feature>
<evidence type="ECO:0000256" key="11">
    <source>
        <dbReference type="ARBA" id="ARBA00022989"/>
    </source>
</evidence>
<feature type="region of interest" description="Disordered" evidence="16">
    <location>
        <begin position="659"/>
        <end position="684"/>
    </location>
</feature>
<evidence type="ECO:0000256" key="6">
    <source>
        <dbReference type="ARBA" id="ARBA00022618"/>
    </source>
</evidence>
<dbReference type="PANTHER" id="PTHR22683">
    <property type="entry name" value="SPORULATION PROTEIN RELATED"/>
    <property type="match status" value="1"/>
</dbReference>
<feature type="region of interest" description="Disordered" evidence="16">
    <location>
        <begin position="359"/>
        <end position="581"/>
    </location>
</feature>
<dbReference type="CDD" id="cd01127">
    <property type="entry name" value="TrwB_TraG_TraD_VirD4"/>
    <property type="match status" value="1"/>
</dbReference>
<keyword evidence="10 15" id="KW-0067">ATP-binding</keyword>
<evidence type="ECO:0000256" key="7">
    <source>
        <dbReference type="ARBA" id="ARBA00022692"/>
    </source>
</evidence>
<dbReference type="Gene3D" id="3.30.980.40">
    <property type="match status" value="1"/>
</dbReference>
<feature type="region of interest" description="Disordered" evidence="16">
    <location>
        <begin position="1325"/>
        <end position="1346"/>
    </location>
</feature>
<keyword evidence="4" id="KW-1003">Cell membrane</keyword>
<feature type="compositionally biased region" description="Polar residues" evidence="16">
    <location>
        <begin position="418"/>
        <end position="434"/>
    </location>
</feature>
<dbReference type="InterPro" id="IPR041027">
    <property type="entry name" value="FtsK_alpha"/>
</dbReference>
<feature type="binding site" evidence="15">
    <location>
        <begin position="1074"/>
        <end position="1081"/>
    </location>
    <ligand>
        <name>ATP</name>
        <dbReference type="ChEBI" id="CHEBI:30616"/>
    </ligand>
</feature>
<feature type="transmembrane region" description="Helical" evidence="17">
    <location>
        <begin position="165"/>
        <end position="184"/>
    </location>
</feature>
<dbReference type="SUPFAM" id="SSF46785">
    <property type="entry name" value="Winged helix' DNA-binding domain"/>
    <property type="match status" value="1"/>
</dbReference>
<evidence type="ECO:0000256" key="3">
    <source>
        <dbReference type="ARBA" id="ARBA00020887"/>
    </source>
</evidence>
<gene>
    <name evidence="19" type="ORF">CFY86_08030</name>
</gene>
<accession>A0A855FEW3</accession>
<dbReference type="InterPro" id="IPR018541">
    <property type="entry name" value="Ftsk_gamma"/>
</dbReference>
<dbReference type="GO" id="GO:0005886">
    <property type="term" value="C:plasma membrane"/>
    <property type="evidence" value="ECO:0007669"/>
    <property type="project" value="UniProtKB-SubCell"/>
</dbReference>
<evidence type="ECO:0000256" key="15">
    <source>
        <dbReference type="PROSITE-ProRule" id="PRU00289"/>
    </source>
</evidence>
<evidence type="ECO:0000256" key="13">
    <source>
        <dbReference type="ARBA" id="ARBA00023136"/>
    </source>
</evidence>
<dbReference type="GO" id="GO:0051301">
    <property type="term" value="P:cell division"/>
    <property type="evidence" value="ECO:0007669"/>
    <property type="project" value="UniProtKB-KW"/>
</dbReference>
<dbReference type="FunFam" id="1.10.10.10:FF:000268">
    <property type="entry name" value="DNA translocase FtsK"/>
    <property type="match status" value="1"/>
</dbReference>
<dbReference type="NCBIfam" id="NF007615">
    <property type="entry name" value="PRK10263.1"/>
    <property type="match status" value="1"/>
</dbReference>
<dbReference type="InterPro" id="IPR025199">
    <property type="entry name" value="FtsK_4TM"/>
</dbReference>
<dbReference type="Pfam" id="PF01580">
    <property type="entry name" value="FtsK_SpoIIIE"/>
    <property type="match status" value="1"/>
</dbReference>
<organism evidence="19 20">
    <name type="scientific">Raoultella ornithinolytica</name>
    <name type="common">Klebsiella ornithinolytica</name>
    <dbReference type="NCBI Taxonomy" id="54291"/>
    <lineage>
        <taxon>Bacteria</taxon>
        <taxon>Pseudomonadati</taxon>
        <taxon>Pseudomonadota</taxon>
        <taxon>Gammaproteobacteria</taxon>
        <taxon>Enterobacterales</taxon>
        <taxon>Enterobacteriaceae</taxon>
        <taxon>Klebsiella/Raoultella group</taxon>
        <taxon>Raoultella</taxon>
    </lineage>
</organism>
<comment type="similarity">
    <text evidence="2">Belongs to the FtsK/SpoIIIE/SftA family.</text>
</comment>
<evidence type="ECO:0000256" key="16">
    <source>
        <dbReference type="SAM" id="MobiDB-lite"/>
    </source>
</evidence>
<comment type="subcellular location">
    <subcellularLocation>
        <location evidence="1">Cell inner membrane</location>
        <topology evidence="1">Multi-pass membrane protein</topology>
    </subcellularLocation>
</comment>
<feature type="region of interest" description="Disordered" evidence="16">
    <location>
        <begin position="743"/>
        <end position="898"/>
    </location>
</feature>
<evidence type="ECO:0000256" key="8">
    <source>
        <dbReference type="ARBA" id="ARBA00022741"/>
    </source>
</evidence>
<evidence type="ECO:0000256" key="14">
    <source>
        <dbReference type="ARBA" id="ARBA00023306"/>
    </source>
</evidence>
<evidence type="ECO:0000259" key="18">
    <source>
        <dbReference type="PROSITE" id="PS50901"/>
    </source>
</evidence>
<dbReference type="PANTHER" id="PTHR22683:SF41">
    <property type="entry name" value="DNA TRANSLOCASE FTSK"/>
    <property type="match status" value="1"/>
</dbReference>
<feature type="compositionally biased region" description="Polar residues" evidence="16">
    <location>
        <begin position="442"/>
        <end position="458"/>
    </location>
</feature>
<dbReference type="Proteomes" id="UP000229713">
    <property type="component" value="Unassembled WGS sequence"/>
</dbReference>
<dbReference type="GO" id="GO:0071236">
    <property type="term" value="P:cellular response to antibiotic"/>
    <property type="evidence" value="ECO:0007669"/>
    <property type="project" value="UniProtKB-ARBA"/>
</dbReference>
<comment type="caution">
    <text evidence="19">The sequence shown here is derived from an EMBL/GenBank/DDBJ whole genome shotgun (WGS) entry which is preliminary data.</text>
</comment>
<feature type="transmembrane region" description="Helical" evidence="17">
    <location>
        <begin position="75"/>
        <end position="98"/>
    </location>
</feature>
<dbReference type="InterPro" id="IPR036388">
    <property type="entry name" value="WH-like_DNA-bd_sf"/>
</dbReference>
<keyword evidence="7 17" id="KW-0812">Transmembrane</keyword>
<keyword evidence="5" id="KW-0997">Cell inner membrane</keyword>
<feature type="compositionally biased region" description="Low complexity" evidence="16">
    <location>
        <begin position="824"/>
        <end position="886"/>
    </location>
</feature>
<feature type="compositionally biased region" description="Polar residues" evidence="16">
    <location>
        <begin position="394"/>
        <end position="410"/>
    </location>
</feature>